<accession>A0A6G1Q4I9</accession>
<dbReference type="Proteomes" id="UP000503349">
    <property type="component" value="Chromosome 12"/>
</dbReference>
<evidence type="ECO:0000313" key="1">
    <source>
        <dbReference type="EMBL" id="KAF3697359.1"/>
    </source>
</evidence>
<reference evidence="2" key="2">
    <citation type="submission" date="2019-02" db="EMBL/GenBank/DDBJ databases">
        <title>Opniocepnalus argus Var Kimnra genome.</title>
        <authorList>
            <person name="Zhou C."/>
            <person name="Xiao S."/>
        </authorList>
    </citation>
    <scope>NUCLEOTIDE SEQUENCE [LARGE SCALE GENOMIC DNA]</scope>
</reference>
<dbReference type="EMBL" id="CM015723">
    <property type="protein sequence ID" value="KAF3697359.1"/>
    <property type="molecule type" value="Genomic_DNA"/>
</dbReference>
<name>A0A6G1Q4I9_CHAAH</name>
<proteinExistence type="predicted"/>
<keyword evidence="2" id="KW-1185">Reference proteome</keyword>
<organism evidence="1 2">
    <name type="scientific">Channa argus</name>
    <name type="common">Northern snakehead</name>
    <name type="synonym">Ophicephalus argus</name>
    <dbReference type="NCBI Taxonomy" id="215402"/>
    <lineage>
        <taxon>Eukaryota</taxon>
        <taxon>Metazoa</taxon>
        <taxon>Chordata</taxon>
        <taxon>Craniata</taxon>
        <taxon>Vertebrata</taxon>
        <taxon>Euteleostomi</taxon>
        <taxon>Actinopterygii</taxon>
        <taxon>Neopterygii</taxon>
        <taxon>Teleostei</taxon>
        <taxon>Neoteleostei</taxon>
        <taxon>Acanthomorphata</taxon>
        <taxon>Anabantaria</taxon>
        <taxon>Anabantiformes</taxon>
        <taxon>Channoidei</taxon>
        <taxon>Channidae</taxon>
        <taxon>Channa</taxon>
    </lineage>
</organism>
<protein>
    <submittedName>
        <fullName evidence="1">Uncharacterized protein</fullName>
    </submittedName>
</protein>
<gene>
    <name evidence="1" type="ORF">EXN66_Car013039</name>
</gene>
<reference evidence="1 2" key="1">
    <citation type="submission" date="2019-02" db="EMBL/GenBank/DDBJ databases">
        <title>Opniocepnalus argus genome.</title>
        <authorList>
            <person name="Zhou C."/>
            <person name="Xiao S."/>
        </authorList>
    </citation>
    <scope>NUCLEOTIDE SEQUENCE [LARGE SCALE GENOMIC DNA]</scope>
    <source>
        <strain evidence="1">OARG1902GOOAL</strain>
        <tissue evidence="1">Muscle</tissue>
    </source>
</reference>
<evidence type="ECO:0000313" key="2">
    <source>
        <dbReference type="Proteomes" id="UP000503349"/>
    </source>
</evidence>
<sequence>MNILQKLEHSASCCHIVEGSKLYSCISKIGVAISHTPQQHNLLPHHSTARITSA</sequence>
<dbReference type="AlphaFoldDB" id="A0A6G1Q4I9"/>